<dbReference type="PANTHER" id="PTHR43046:SF16">
    <property type="entry name" value="ADP-RIBOSE PYROPHOSPHATASE YJHB-RELATED"/>
    <property type="match status" value="1"/>
</dbReference>
<dbReference type="CDD" id="cd04683">
    <property type="entry name" value="NUDIX_Hydrolase"/>
    <property type="match status" value="1"/>
</dbReference>
<dbReference type="PANTHER" id="PTHR43046">
    <property type="entry name" value="GDP-MANNOSE MANNOSYL HYDROLASE"/>
    <property type="match status" value="1"/>
</dbReference>
<dbReference type="AlphaFoldDB" id="A0A1G8PD05"/>
<evidence type="ECO:0000256" key="1">
    <source>
        <dbReference type="ARBA" id="ARBA00001946"/>
    </source>
</evidence>
<evidence type="ECO:0000313" key="6">
    <source>
        <dbReference type="Proteomes" id="UP000199050"/>
    </source>
</evidence>
<keyword evidence="2 3" id="KW-0378">Hydrolase</keyword>
<dbReference type="InterPro" id="IPR015797">
    <property type="entry name" value="NUDIX_hydrolase-like_dom_sf"/>
</dbReference>
<reference evidence="6" key="1">
    <citation type="submission" date="2016-10" db="EMBL/GenBank/DDBJ databases">
        <authorList>
            <person name="Varghese N."/>
            <person name="Submissions S."/>
        </authorList>
    </citation>
    <scope>NUCLEOTIDE SEQUENCE [LARGE SCALE GENOMIC DNA]</scope>
    <source>
        <strain evidence="6">CGMCC 1.11012</strain>
    </source>
</reference>
<evidence type="ECO:0000256" key="2">
    <source>
        <dbReference type="ARBA" id="ARBA00022801"/>
    </source>
</evidence>
<dbReference type="Proteomes" id="UP000199050">
    <property type="component" value="Unassembled WGS sequence"/>
</dbReference>
<dbReference type="PROSITE" id="PS51462">
    <property type="entry name" value="NUDIX"/>
    <property type="match status" value="1"/>
</dbReference>
<dbReference type="GO" id="GO:0016787">
    <property type="term" value="F:hydrolase activity"/>
    <property type="evidence" value="ECO:0007669"/>
    <property type="project" value="UniProtKB-KW"/>
</dbReference>
<organism evidence="5 6">
    <name type="scientific">Paenibacillus typhae</name>
    <dbReference type="NCBI Taxonomy" id="1174501"/>
    <lineage>
        <taxon>Bacteria</taxon>
        <taxon>Bacillati</taxon>
        <taxon>Bacillota</taxon>
        <taxon>Bacilli</taxon>
        <taxon>Bacillales</taxon>
        <taxon>Paenibacillaceae</taxon>
        <taxon>Paenibacillus</taxon>
    </lineage>
</organism>
<accession>A0A1G8PD05</accession>
<comment type="cofactor">
    <cofactor evidence="1">
        <name>Mg(2+)</name>
        <dbReference type="ChEBI" id="CHEBI:18420"/>
    </cofactor>
</comment>
<dbReference type="STRING" id="1174501.SAMN05216192_109166"/>
<dbReference type="InterPro" id="IPR020084">
    <property type="entry name" value="NUDIX_hydrolase_CS"/>
</dbReference>
<sequence length="188" mass="21778">MTRQLIRRMNRILISNDCIHTDLRERQEMILLLFFILQGRDRSNMAEFRVLSVVHIMLVQSGQVLLLRRCNTGHMDGYYGFPGGKLDGGETLHMAAIREAREETGVRINPAHLHMLGTMHIKTADAERIDFFFRAEEWSGEVSNMEPDKCDELGWFDLNKLPDNTLPFMTKALDAFGRGEWFMESGWD</sequence>
<keyword evidence="6" id="KW-1185">Reference proteome</keyword>
<dbReference type="Gene3D" id="3.90.79.10">
    <property type="entry name" value="Nucleoside Triphosphate Pyrophosphohydrolase"/>
    <property type="match status" value="1"/>
</dbReference>
<dbReference type="InterPro" id="IPR000086">
    <property type="entry name" value="NUDIX_hydrolase_dom"/>
</dbReference>
<proteinExistence type="inferred from homology"/>
<dbReference type="PRINTS" id="PR00502">
    <property type="entry name" value="NUDIXFAMILY"/>
</dbReference>
<dbReference type="SUPFAM" id="SSF55811">
    <property type="entry name" value="Nudix"/>
    <property type="match status" value="1"/>
</dbReference>
<comment type="similarity">
    <text evidence="3">Belongs to the Nudix hydrolase family.</text>
</comment>
<dbReference type="InterPro" id="IPR020476">
    <property type="entry name" value="Nudix_hydrolase"/>
</dbReference>
<evidence type="ECO:0000256" key="3">
    <source>
        <dbReference type="RuleBase" id="RU003476"/>
    </source>
</evidence>
<evidence type="ECO:0000313" key="5">
    <source>
        <dbReference type="EMBL" id="SDI90374.1"/>
    </source>
</evidence>
<dbReference type="Pfam" id="PF00293">
    <property type="entry name" value="NUDIX"/>
    <property type="match status" value="1"/>
</dbReference>
<protein>
    <submittedName>
        <fullName evidence="5">Mutator mutT protein</fullName>
    </submittedName>
</protein>
<feature type="domain" description="Nudix hydrolase" evidence="4">
    <location>
        <begin position="49"/>
        <end position="180"/>
    </location>
</feature>
<dbReference type="PROSITE" id="PS00893">
    <property type="entry name" value="NUDIX_BOX"/>
    <property type="match status" value="1"/>
</dbReference>
<dbReference type="EMBL" id="FNDX01000009">
    <property type="protein sequence ID" value="SDI90374.1"/>
    <property type="molecule type" value="Genomic_DNA"/>
</dbReference>
<gene>
    <name evidence="5" type="ORF">SAMN05216192_109166</name>
</gene>
<evidence type="ECO:0000259" key="4">
    <source>
        <dbReference type="PROSITE" id="PS51462"/>
    </source>
</evidence>
<name>A0A1G8PD05_9BACL</name>